<proteinExistence type="inferred from homology"/>
<accession>A0A5C6CBB0</accession>
<dbReference type="GO" id="GO:0051536">
    <property type="term" value="F:iron-sulfur cluster binding"/>
    <property type="evidence" value="ECO:0007669"/>
    <property type="project" value="InterPro"/>
</dbReference>
<sequence>MHRDGCNAYSKASPKRAVTAEGDHVAPVAYDANCLEQVYGSCTRMINGRVRQACSGLVDSLLAQQPKAIERRPISKSPVVRNLFVAPPRESFTPWINCVAECPWMATTTWAQSRCNRPNSKSNRIR</sequence>
<feature type="domain" description="Succinate dehydogenase/fumarate reductase N-terminal" evidence="4">
    <location>
        <begin position="24"/>
        <end position="85"/>
    </location>
</feature>
<evidence type="ECO:0000256" key="2">
    <source>
        <dbReference type="ARBA" id="ARBA00009433"/>
    </source>
</evidence>
<comment type="cofactor">
    <cofactor evidence="3">
        <name>[2Fe-2S] cluster</name>
        <dbReference type="ChEBI" id="CHEBI:190135"/>
    </cofactor>
</comment>
<dbReference type="AlphaFoldDB" id="A0A5C6CBB0"/>
<evidence type="ECO:0000256" key="3">
    <source>
        <dbReference type="ARBA" id="ARBA00034078"/>
    </source>
</evidence>
<dbReference type="SUPFAM" id="SSF54292">
    <property type="entry name" value="2Fe-2S ferredoxin-like"/>
    <property type="match status" value="1"/>
</dbReference>
<evidence type="ECO:0000313" key="5">
    <source>
        <dbReference type="EMBL" id="TWU22043.1"/>
    </source>
</evidence>
<evidence type="ECO:0000259" key="4">
    <source>
        <dbReference type="Pfam" id="PF13085"/>
    </source>
</evidence>
<dbReference type="GO" id="GO:0009055">
    <property type="term" value="F:electron transfer activity"/>
    <property type="evidence" value="ECO:0007669"/>
    <property type="project" value="InterPro"/>
</dbReference>
<dbReference type="InterPro" id="IPR012675">
    <property type="entry name" value="Beta-grasp_dom_sf"/>
</dbReference>
<dbReference type="Gene3D" id="3.10.20.30">
    <property type="match status" value="1"/>
</dbReference>
<evidence type="ECO:0000256" key="1">
    <source>
        <dbReference type="ARBA" id="ARBA00001927"/>
    </source>
</evidence>
<name>A0A5C6CBB0_9BACT</name>
<keyword evidence="6" id="KW-1185">Reference proteome</keyword>
<reference evidence="5 6" key="1">
    <citation type="submission" date="2019-02" db="EMBL/GenBank/DDBJ databases">
        <title>Deep-cultivation of Planctomycetes and their phenomic and genomic characterization uncovers novel biology.</title>
        <authorList>
            <person name="Wiegand S."/>
            <person name="Jogler M."/>
            <person name="Boedeker C."/>
            <person name="Pinto D."/>
            <person name="Vollmers J."/>
            <person name="Rivas-Marin E."/>
            <person name="Kohn T."/>
            <person name="Peeters S.H."/>
            <person name="Heuer A."/>
            <person name="Rast P."/>
            <person name="Oberbeckmann S."/>
            <person name="Bunk B."/>
            <person name="Jeske O."/>
            <person name="Meyerdierks A."/>
            <person name="Storesund J.E."/>
            <person name="Kallscheuer N."/>
            <person name="Luecker S."/>
            <person name="Lage O.M."/>
            <person name="Pohl T."/>
            <person name="Merkel B.J."/>
            <person name="Hornburger P."/>
            <person name="Mueller R.-W."/>
            <person name="Bruemmer F."/>
            <person name="Labrenz M."/>
            <person name="Spormann A.M."/>
            <person name="Op Den Camp H."/>
            <person name="Overmann J."/>
            <person name="Amann R."/>
            <person name="Jetten M.S.M."/>
            <person name="Mascher T."/>
            <person name="Medema M.H."/>
            <person name="Devos D.P."/>
            <person name="Kaster A.-K."/>
            <person name="Ovreas L."/>
            <person name="Rohde M."/>
            <person name="Galperin M.Y."/>
            <person name="Jogler C."/>
        </authorList>
    </citation>
    <scope>NUCLEOTIDE SEQUENCE [LARGE SCALE GENOMIC DNA]</scope>
    <source>
        <strain evidence="5 6">Pla52o</strain>
    </source>
</reference>
<dbReference type="EMBL" id="SJPT01000005">
    <property type="protein sequence ID" value="TWU22043.1"/>
    <property type="molecule type" value="Genomic_DNA"/>
</dbReference>
<organism evidence="5 6">
    <name type="scientific">Novipirellula galeiformis</name>
    <dbReference type="NCBI Taxonomy" id="2528004"/>
    <lineage>
        <taxon>Bacteria</taxon>
        <taxon>Pseudomonadati</taxon>
        <taxon>Planctomycetota</taxon>
        <taxon>Planctomycetia</taxon>
        <taxon>Pirellulales</taxon>
        <taxon>Pirellulaceae</taxon>
        <taxon>Novipirellula</taxon>
    </lineage>
</organism>
<comment type="caution">
    <text evidence="5">The sequence shown here is derived from an EMBL/GenBank/DDBJ whole genome shotgun (WGS) entry which is preliminary data.</text>
</comment>
<comment type="cofactor">
    <cofactor evidence="1">
        <name>[3Fe-4S] cluster</name>
        <dbReference type="ChEBI" id="CHEBI:21137"/>
    </cofactor>
</comment>
<dbReference type="InterPro" id="IPR025192">
    <property type="entry name" value="Succ_DH/fum_Rdtase_N"/>
</dbReference>
<evidence type="ECO:0000313" key="6">
    <source>
        <dbReference type="Proteomes" id="UP000316304"/>
    </source>
</evidence>
<gene>
    <name evidence="5" type="ORF">Pla52o_30910</name>
</gene>
<dbReference type="Pfam" id="PF13085">
    <property type="entry name" value="Fer2_3"/>
    <property type="match status" value="1"/>
</dbReference>
<dbReference type="OrthoDB" id="9804391at2"/>
<protein>
    <submittedName>
        <fullName evidence="5">Succinate dehydrogenase iron-sulfur subunit</fullName>
    </submittedName>
</protein>
<dbReference type="Proteomes" id="UP000316304">
    <property type="component" value="Unassembled WGS sequence"/>
</dbReference>
<dbReference type="InterPro" id="IPR036010">
    <property type="entry name" value="2Fe-2S_ferredoxin-like_sf"/>
</dbReference>
<comment type="similarity">
    <text evidence="2">Belongs to the succinate dehydrogenase/fumarate reductase iron-sulfur protein family.</text>
</comment>